<dbReference type="EMBL" id="JH993010">
    <property type="protein sequence ID" value="EKX43434.1"/>
    <property type="molecule type" value="Genomic_DNA"/>
</dbReference>
<organism evidence="4">
    <name type="scientific">Guillardia theta (strain CCMP2712)</name>
    <name type="common">Cryptophyte</name>
    <dbReference type="NCBI Taxonomy" id="905079"/>
    <lineage>
        <taxon>Eukaryota</taxon>
        <taxon>Cryptophyceae</taxon>
        <taxon>Pyrenomonadales</taxon>
        <taxon>Geminigeraceae</taxon>
        <taxon>Guillardia</taxon>
    </lineage>
</organism>
<dbReference type="PaxDb" id="55529-EKX43434"/>
<dbReference type="InterPro" id="IPR043136">
    <property type="entry name" value="B30.2/SPRY_sf"/>
</dbReference>
<keyword evidence="1" id="KW-0175">Coiled coil</keyword>
<feature type="region of interest" description="Disordered" evidence="2">
    <location>
        <begin position="387"/>
        <end position="407"/>
    </location>
</feature>
<dbReference type="InterPro" id="IPR013320">
    <property type="entry name" value="ConA-like_dom_sf"/>
</dbReference>
<protein>
    <recommendedName>
        <fullName evidence="3">B30.2/SPRY domain-containing protein</fullName>
    </recommendedName>
</protein>
<name>L1J5N4_GUITC</name>
<dbReference type="KEGG" id="gtt:GUITHDRAFT_140479"/>
<reference evidence="6" key="2">
    <citation type="submission" date="2012-11" db="EMBL/GenBank/DDBJ databases">
        <authorList>
            <person name="Kuo A."/>
            <person name="Curtis B.A."/>
            <person name="Tanifuji G."/>
            <person name="Burki F."/>
            <person name="Gruber A."/>
            <person name="Irimia M."/>
            <person name="Maruyama S."/>
            <person name="Arias M.C."/>
            <person name="Ball S.G."/>
            <person name="Gile G.H."/>
            <person name="Hirakawa Y."/>
            <person name="Hopkins J.F."/>
            <person name="Rensing S.A."/>
            <person name="Schmutz J."/>
            <person name="Symeonidi A."/>
            <person name="Elias M."/>
            <person name="Eveleigh R.J."/>
            <person name="Herman E.K."/>
            <person name="Klute M.J."/>
            <person name="Nakayama T."/>
            <person name="Obornik M."/>
            <person name="Reyes-Prieto A."/>
            <person name="Armbrust E.V."/>
            <person name="Aves S.J."/>
            <person name="Beiko R.G."/>
            <person name="Coutinho P."/>
            <person name="Dacks J.B."/>
            <person name="Durnford D.G."/>
            <person name="Fast N.M."/>
            <person name="Green B.R."/>
            <person name="Grisdale C."/>
            <person name="Hempe F."/>
            <person name="Henrissat B."/>
            <person name="Hoppner M.P."/>
            <person name="Ishida K.-I."/>
            <person name="Kim E."/>
            <person name="Koreny L."/>
            <person name="Kroth P.G."/>
            <person name="Liu Y."/>
            <person name="Malik S.-B."/>
            <person name="Maier U.G."/>
            <person name="McRose D."/>
            <person name="Mock T."/>
            <person name="Neilson J.A."/>
            <person name="Onodera N.T."/>
            <person name="Poole A.M."/>
            <person name="Pritham E.J."/>
            <person name="Richards T.A."/>
            <person name="Rocap G."/>
            <person name="Roy S.W."/>
            <person name="Sarai C."/>
            <person name="Schaack S."/>
            <person name="Shirato S."/>
            <person name="Slamovits C.H."/>
            <person name="Spencer D.F."/>
            <person name="Suzuki S."/>
            <person name="Worden A.Z."/>
            <person name="Zauner S."/>
            <person name="Barry K."/>
            <person name="Bell C."/>
            <person name="Bharti A.K."/>
            <person name="Crow J.A."/>
            <person name="Grimwood J."/>
            <person name="Kramer R."/>
            <person name="Lindquist E."/>
            <person name="Lucas S."/>
            <person name="Salamov A."/>
            <person name="McFadden G.I."/>
            <person name="Lane C.E."/>
            <person name="Keeling P.J."/>
            <person name="Gray M.W."/>
            <person name="Grigoriev I.V."/>
            <person name="Archibald J.M."/>
        </authorList>
    </citation>
    <scope>NUCLEOTIDE SEQUENCE</scope>
    <source>
        <strain evidence="6">CCMP2712</strain>
    </source>
</reference>
<dbReference type="RefSeq" id="XP_005830414.1">
    <property type="nucleotide sequence ID" value="XM_005830357.1"/>
</dbReference>
<dbReference type="PROSITE" id="PS50188">
    <property type="entry name" value="B302_SPRY"/>
    <property type="match status" value="1"/>
</dbReference>
<feature type="region of interest" description="Disordered" evidence="2">
    <location>
        <begin position="532"/>
        <end position="559"/>
    </location>
</feature>
<evidence type="ECO:0000313" key="6">
    <source>
        <dbReference type="Proteomes" id="UP000011087"/>
    </source>
</evidence>
<evidence type="ECO:0000256" key="1">
    <source>
        <dbReference type="SAM" id="Coils"/>
    </source>
</evidence>
<evidence type="ECO:0000259" key="3">
    <source>
        <dbReference type="PROSITE" id="PS50188"/>
    </source>
</evidence>
<dbReference type="InterPro" id="IPR044736">
    <property type="entry name" value="Gid1/RanBPM/SPLA_SPRY"/>
</dbReference>
<gene>
    <name evidence="4" type="ORF">GUITHDRAFT_140479</name>
</gene>
<dbReference type="GeneID" id="17300166"/>
<dbReference type="InterPro" id="IPR003877">
    <property type="entry name" value="SPRY_dom"/>
</dbReference>
<dbReference type="HOGENOM" id="CLU_353934_0_0_1"/>
<dbReference type="EnsemblProtists" id="EKX43434">
    <property type="protein sequence ID" value="EKX43434"/>
    <property type="gene ID" value="GUITHDRAFT_140479"/>
</dbReference>
<dbReference type="PANTHER" id="PTHR12864">
    <property type="entry name" value="RAN BINDING PROTEIN 9-RELATED"/>
    <property type="match status" value="1"/>
</dbReference>
<dbReference type="InterPro" id="IPR001870">
    <property type="entry name" value="B30.2/SPRY"/>
</dbReference>
<feature type="coiled-coil region" evidence="1">
    <location>
        <begin position="678"/>
        <end position="716"/>
    </location>
</feature>
<dbReference type="Gene3D" id="2.60.120.920">
    <property type="match status" value="2"/>
</dbReference>
<dbReference type="InterPro" id="IPR050618">
    <property type="entry name" value="Ubq-SigPath_Reg"/>
</dbReference>
<dbReference type="Pfam" id="PF00622">
    <property type="entry name" value="SPRY"/>
    <property type="match status" value="1"/>
</dbReference>
<accession>L1J5N4</accession>
<evidence type="ECO:0000313" key="5">
    <source>
        <dbReference type="EnsemblProtists" id="EKX43434"/>
    </source>
</evidence>
<reference evidence="5" key="3">
    <citation type="submission" date="2016-03" db="UniProtKB">
        <authorList>
            <consortium name="EnsemblProtists"/>
        </authorList>
    </citation>
    <scope>IDENTIFICATION</scope>
</reference>
<reference evidence="4 6" key="1">
    <citation type="journal article" date="2012" name="Nature">
        <title>Algal genomes reveal evolutionary mosaicism and the fate of nucleomorphs.</title>
        <authorList>
            <consortium name="DOE Joint Genome Institute"/>
            <person name="Curtis B.A."/>
            <person name="Tanifuji G."/>
            <person name="Burki F."/>
            <person name="Gruber A."/>
            <person name="Irimia M."/>
            <person name="Maruyama S."/>
            <person name="Arias M.C."/>
            <person name="Ball S.G."/>
            <person name="Gile G.H."/>
            <person name="Hirakawa Y."/>
            <person name="Hopkins J.F."/>
            <person name="Kuo A."/>
            <person name="Rensing S.A."/>
            <person name="Schmutz J."/>
            <person name="Symeonidi A."/>
            <person name="Elias M."/>
            <person name="Eveleigh R.J."/>
            <person name="Herman E.K."/>
            <person name="Klute M.J."/>
            <person name="Nakayama T."/>
            <person name="Obornik M."/>
            <person name="Reyes-Prieto A."/>
            <person name="Armbrust E.V."/>
            <person name="Aves S.J."/>
            <person name="Beiko R.G."/>
            <person name="Coutinho P."/>
            <person name="Dacks J.B."/>
            <person name="Durnford D.G."/>
            <person name="Fast N.M."/>
            <person name="Green B.R."/>
            <person name="Grisdale C.J."/>
            <person name="Hempel F."/>
            <person name="Henrissat B."/>
            <person name="Hoppner M.P."/>
            <person name="Ishida K."/>
            <person name="Kim E."/>
            <person name="Koreny L."/>
            <person name="Kroth P.G."/>
            <person name="Liu Y."/>
            <person name="Malik S.B."/>
            <person name="Maier U.G."/>
            <person name="McRose D."/>
            <person name="Mock T."/>
            <person name="Neilson J.A."/>
            <person name="Onodera N.T."/>
            <person name="Poole A.M."/>
            <person name="Pritham E.J."/>
            <person name="Richards T.A."/>
            <person name="Rocap G."/>
            <person name="Roy S.W."/>
            <person name="Sarai C."/>
            <person name="Schaack S."/>
            <person name="Shirato S."/>
            <person name="Slamovits C.H."/>
            <person name="Spencer D.F."/>
            <person name="Suzuki S."/>
            <person name="Worden A.Z."/>
            <person name="Zauner S."/>
            <person name="Barry K."/>
            <person name="Bell C."/>
            <person name="Bharti A.K."/>
            <person name="Crow J.A."/>
            <person name="Grimwood J."/>
            <person name="Kramer R."/>
            <person name="Lindquist E."/>
            <person name="Lucas S."/>
            <person name="Salamov A."/>
            <person name="McFadden G.I."/>
            <person name="Lane C.E."/>
            <person name="Keeling P.J."/>
            <person name="Gray M.W."/>
            <person name="Grigoriev I.V."/>
            <person name="Archibald J.M."/>
        </authorList>
    </citation>
    <scope>NUCLEOTIDE SEQUENCE</scope>
    <source>
        <strain evidence="4 6">CCMP2712</strain>
    </source>
</reference>
<sequence>MADIRNLEDGSTVLAKKTKGGCIQAQGTMSILQGTLKYWEVTLLYVKGSQLSIGVAPLGHSGIVGMKESVGLESERGQLLYKGSVETYLGRQLEQGDTVGVGWDSGSNELFFTLNGLRFPSIFVPVGFVSPLHPSIYFLGPEAAVSFNFLGYFRYDAIGVHPIDVPLLPSSSIFNTVGGLRSIDIGLQEAIVCSDERFPAGGDASVHSALALTDLCPGLGCLPGTGGQMVVLGYFETFIMKGRSVQVGIRRSSSAHAQLRGAQRNGRDQEAGGGGYGAPRKVVDALFAQFPGEKKAEEGTGWLLLSMDGEVSGGATDRLQIRDDHSSVIASPISSRFGEGDILGCGVLAAENSCFFTKNGQFLGFCGFDWKMGKDSHLLSYDSCRGHTGTPSPDLHEKPQQGAEEQQRRLDPIITDIDEQHIVFDGSAFALDGEGRQEEQMDTGGHRHLDHLHNSSHQQSEAFDNSKRGGERFSLLANGQSSQFPTGQVGMVSEGPEQQGWLSPIFLPSENITLQTDRMEEFQSLRGDYDFKQDSAEEDGGDVDGSDGDGDDGRRKQRSDLSQHFNGILIACKEMETIRDNFNNLERHLSDCVRNAQFSLAKYRERRLADMSTWEEGKLAVDVDDLLATLMQARDETVIGSAVFDSTTNKIREEAETAARRTSESAGAVETGSVKSYKDRMKKMQQKYELEIKGMKARYQKAIANLQEELASKKVGVRVRVRPKAMEQQQQQQQQHMLGFARLLTCLGLSAQQGRRLSGVVGEEDDKSSGPIGAAAEARSVVDQQANLPTNVIE</sequence>
<dbReference type="CDD" id="cd12885">
    <property type="entry name" value="SPRY_RanBP_like"/>
    <property type="match status" value="1"/>
</dbReference>
<dbReference type="SUPFAM" id="SSF49899">
    <property type="entry name" value="Concanavalin A-like lectins/glucanases"/>
    <property type="match status" value="1"/>
</dbReference>
<dbReference type="AlphaFoldDB" id="L1J5N4"/>
<proteinExistence type="predicted"/>
<keyword evidence="6" id="KW-1185">Reference proteome</keyword>
<dbReference type="Proteomes" id="UP000011087">
    <property type="component" value="Unassembled WGS sequence"/>
</dbReference>
<feature type="region of interest" description="Disordered" evidence="2">
    <location>
        <begin position="759"/>
        <end position="780"/>
    </location>
</feature>
<evidence type="ECO:0000313" key="4">
    <source>
        <dbReference type="EMBL" id="EKX43434.1"/>
    </source>
</evidence>
<feature type="compositionally biased region" description="Acidic residues" evidence="2">
    <location>
        <begin position="536"/>
        <end position="550"/>
    </location>
</feature>
<evidence type="ECO:0000256" key="2">
    <source>
        <dbReference type="SAM" id="MobiDB-lite"/>
    </source>
</evidence>
<dbReference type="OrthoDB" id="258495at2759"/>
<feature type="domain" description="B30.2/SPRY" evidence="3">
    <location>
        <begin position="1"/>
        <end position="154"/>
    </location>
</feature>
<feature type="compositionally biased region" description="Basic and acidic residues" evidence="2">
    <location>
        <begin position="394"/>
        <end position="407"/>
    </location>
</feature>
<dbReference type="SMART" id="SM00449">
    <property type="entry name" value="SPRY"/>
    <property type="match status" value="1"/>
</dbReference>